<dbReference type="PANTHER" id="PTHR47706:SF4">
    <property type="entry name" value="NMRA-LIKE DOMAIN-CONTAINING PROTEIN"/>
    <property type="match status" value="1"/>
</dbReference>
<dbReference type="InterPro" id="IPR016040">
    <property type="entry name" value="NAD(P)-bd_dom"/>
</dbReference>
<keyword evidence="3" id="KW-0560">Oxidoreductase</keyword>
<proteinExistence type="inferred from homology"/>
<evidence type="ECO:0000313" key="6">
    <source>
        <dbReference type="Proteomes" id="UP001498421"/>
    </source>
</evidence>
<dbReference type="Pfam" id="PF13460">
    <property type="entry name" value="NAD_binding_10"/>
    <property type="match status" value="1"/>
</dbReference>
<gene>
    <name evidence="5" type="ORF">QQZ08_004361</name>
</gene>
<comment type="similarity">
    <text evidence="1">Belongs to the NmrA-type oxidoreductase family. Isoflavone reductase subfamily.</text>
</comment>
<dbReference type="Gene3D" id="3.40.50.720">
    <property type="entry name" value="NAD(P)-binding Rossmann-like Domain"/>
    <property type="match status" value="1"/>
</dbReference>
<dbReference type="SUPFAM" id="SSF51735">
    <property type="entry name" value="NAD(P)-binding Rossmann-fold domains"/>
    <property type="match status" value="1"/>
</dbReference>
<protein>
    <recommendedName>
        <fullName evidence="4">NAD(P)-binding domain-containing protein</fullName>
    </recommendedName>
</protein>
<dbReference type="InterPro" id="IPR036291">
    <property type="entry name" value="NAD(P)-bd_dom_sf"/>
</dbReference>
<evidence type="ECO:0000313" key="5">
    <source>
        <dbReference type="EMBL" id="KAK7429146.1"/>
    </source>
</evidence>
<accession>A0ABR1I6K9</accession>
<keyword evidence="6" id="KW-1185">Reference proteome</keyword>
<evidence type="ECO:0000259" key="4">
    <source>
        <dbReference type="Pfam" id="PF13460"/>
    </source>
</evidence>
<name>A0ABR1I6K9_9HYPO</name>
<evidence type="ECO:0000256" key="1">
    <source>
        <dbReference type="ARBA" id="ARBA00005725"/>
    </source>
</evidence>
<comment type="caution">
    <text evidence="5">The sequence shown here is derived from an EMBL/GenBank/DDBJ whole genome shotgun (WGS) entry which is preliminary data.</text>
</comment>
<reference evidence="5 6" key="1">
    <citation type="journal article" date="2025" name="Microbiol. Resour. Announc.">
        <title>Draft genome sequences for Neonectria magnoliae and Neonectria punicea, canker pathogens of Liriodendron tulipifera and Acer saccharum in West Virginia.</title>
        <authorList>
            <person name="Petronek H.M."/>
            <person name="Kasson M.T."/>
            <person name="Metheny A.M."/>
            <person name="Stauder C.M."/>
            <person name="Lovett B."/>
            <person name="Lynch S.C."/>
            <person name="Garnas J.R."/>
            <person name="Kasson L.R."/>
            <person name="Stajich J.E."/>
        </authorList>
    </citation>
    <scope>NUCLEOTIDE SEQUENCE [LARGE SCALE GENOMIC DNA]</scope>
    <source>
        <strain evidence="5 6">NRRL 64651</strain>
    </source>
</reference>
<dbReference type="Proteomes" id="UP001498421">
    <property type="component" value="Unassembled WGS sequence"/>
</dbReference>
<organism evidence="5 6">
    <name type="scientific">Neonectria magnoliae</name>
    <dbReference type="NCBI Taxonomy" id="2732573"/>
    <lineage>
        <taxon>Eukaryota</taxon>
        <taxon>Fungi</taxon>
        <taxon>Dikarya</taxon>
        <taxon>Ascomycota</taxon>
        <taxon>Pezizomycotina</taxon>
        <taxon>Sordariomycetes</taxon>
        <taxon>Hypocreomycetidae</taxon>
        <taxon>Hypocreales</taxon>
        <taxon>Nectriaceae</taxon>
        <taxon>Neonectria</taxon>
    </lineage>
</organism>
<dbReference type="EMBL" id="JAZAVK010000032">
    <property type="protein sequence ID" value="KAK7429146.1"/>
    <property type="molecule type" value="Genomic_DNA"/>
</dbReference>
<dbReference type="PANTHER" id="PTHR47706">
    <property type="entry name" value="NMRA-LIKE FAMILY PROTEIN"/>
    <property type="match status" value="1"/>
</dbReference>
<keyword evidence="2" id="KW-0521">NADP</keyword>
<sequence length="115" mass="12048">MVVVAIAGGTGGVGRAVLDAIAKSGKHKAIVLSRIAAVATTINETKRVAVDYNNIEQMKSIFQLNNVGAVVSALLLADETVAKAQINLIRAAAQSGTVTKFIPSEYYIDFHAPIP</sequence>
<evidence type="ECO:0000256" key="2">
    <source>
        <dbReference type="ARBA" id="ARBA00022857"/>
    </source>
</evidence>
<feature type="domain" description="NAD(P)-binding" evidence="4">
    <location>
        <begin position="8"/>
        <end position="102"/>
    </location>
</feature>
<dbReference type="InterPro" id="IPR051609">
    <property type="entry name" value="NmrA/Isoflavone_reductase-like"/>
</dbReference>
<evidence type="ECO:0000256" key="3">
    <source>
        <dbReference type="ARBA" id="ARBA00023002"/>
    </source>
</evidence>